<dbReference type="Proteomes" id="UP000276178">
    <property type="component" value="Unassembled WGS sequence"/>
</dbReference>
<protein>
    <submittedName>
        <fullName evidence="2">Uncharacterized protein</fullName>
    </submittedName>
</protein>
<evidence type="ECO:0000313" key="4">
    <source>
        <dbReference type="Proteomes" id="UP000317180"/>
    </source>
</evidence>
<comment type="caution">
    <text evidence="2">The sequence shown here is derived from an EMBL/GenBank/DDBJ whole genome shotgun (WGS) entry which is preliminary data.</text>
</comment>
<accession>A0A3M8ALS1</accession>
<organism evidence="2 3">
    <name type="scientific">Brevibacillus agri</name>
    <dbReference type="NCBI Taxonomy" id="51101"/>
    <lineage>
        <taxon>Bacteria</taxon>
        <taxon>Bacillati</taxon>
        <taxon>Bacillota</taxon>
        <taxon>Bacilli</taxon>
        <taxon>Bacillales</taxon>
        <taxon>Paenibacillaceae</taxon>
        <taxon>Brevibacillus</taxon>
    </lineage>
</organism>
<dbReference type="Proteomes" id="UP000317180">
    <property type="component" value="Unassembled WGS sequence"/>
</dbReference>
<dbReference type="OrthoDB" id="2974658at2"/>
<reference evidence="1 4" key="2">
    <citation type="submission" date="2019-06" db="EMBL/GenBank/DDBJ databases">
        <title>Whole genome shotgun sequence of Brevibacillus agri NBRC 15538.</title>
        <authorList>
            <person name="Hosoyama A."/>
            <person name="Uohara A."/>
            <person name="Ohji S."/>
            <person name="Ichikawa N."/>
        </authorList>
    </citation>
    <scope>NUCLEOTIDE SEQUENCE [LARGE SCALE GENOMIC DNA]</scope>
    <source>
        <strain evidence="1 4">NBRC 15538</strain>
    </source>
</reference>
<evidence type="ECO:0000313" key="3">
    <source>
        <dbReference type="Proteomes" id="UP000276178"/>
    </source>
</evidence>
<dbReference type="EMBL" id="BJOD01000098">
    <property type="protein sequence ID" value="GED28738.1"/>
    <property type="molecule type" value="Genomic_DNA"/>
</dbReference>
<reference evidence="2 3" key="1">
    <citation type="submission" date="2018-10" db="EMBL/GenBank/DDBJ databases">
        <title>Phylogenomics of Brevibacillus.</title>
        <authorList>
            <person name="Dunlap C."/>
        </authorList>
    </citation>
    <scope>NUCLEOTIDE SEQUENCE [LARGE SCALE GENOMIC DNA]</scope>
    <source>
        <strain evidence="2 3">NRRL NRS 1219</strain>
    </source>
</reference>
<dbReference type="EMBL" id="RHHN01000059">
    <property type="protein sequence ID" value="RNB51989.1"/>
    <property type="molecule type" value="Genomic_DNA"/>
</dbReference>
<evidence type="ECO:0000313" key="1">
    <source>
        <dbReference type="EMBL" id="GED28738.1"/>
    </source>
</evidence>
<name>A0A3M8ALS1_9BACL</name>
<sequence length="164" mass="19921">MDNLIIEPGAIGTIKIGMSKDEVEACIQEYARKYQKEYHTRNYFKNVFRVEYDANRRVDFIEIPSSLKDEFNCLFYDIDVFNTKADDLVTRIDRISEYDRNHWELGYTYFFPELGLSLWRPIIFKEEYMEEDWFKEMCPENQEDEMRHLYFEAVSIAKRDVDQK</sequence>
<keyword evidence="4" id="KW-1185">Reference proteome</keyword>
<gene>
    <name evidence="1" type="ORF">BAG01nite_48400</name>
    <name evidence="2" type="ORF">EB820_19465</name>
</gene>
<dbReference type="AlphaFoldDB" id="A0A3M8ALS1"/>
<evidence type="ECO:0000313" key="2">
    <source>
        <dbReference type="EMBL" id="RNB51989.1"/>
    </source>
</evidence>
<proteinExistence type="predicted"/>